<protein>
    <submittedName>
        <fullName evidence="2">Uncharacterized protein</fullName>
    </submittedName>
</protein>
<name>Q307D4_LIMPL</name>
<sequence length="251" mass="26747">MPKSSGFRSDRITLPSDRIAKSVPSAKPASSKPSRPWRTIALSMLRCPRAFAIASKTLGSNTPITCPTGRRGFTKGPKRLNTVRTFRVRRKGATAFIAGCQPGANRKVIPTCSTAALTFSRGAPKLTPNPSNTSAEPTLLEAERFPCLATGTPAAAHTNATAVEILKVDAPSPPVPQVSIRENWDFKPSALGVGRFPDWDCDCNTFAIPANSSPDTPLVCNPTKIAPDNTGGIDSLSHPSIKIEAWSVDRD</sequence>
<accession>Q307D4</accession>
<organism evidence="2">
    <name type="scientific">Limnospira platensis</name>
    <name type="common">Arthrospira platensis</name>
    <dbReference type="NCBI Taxonomy" id="118562"/>
    <lineage>
        <taxon>Bacteria</taxon>
        <taxon>Bacillati</taxon>
        <taxon>Cyanobacteriota</taxon>
        <taxon>Cyanophyceae</taxon>
        <taxon>Oscillatoriophycideae</taxon>
        <taxon>Oscillatoriales</taxon>
        <taxon>Sirenicapillariaceae</taxon>
        <taxon>Limnospira</taxon>
    </lineage>
</organism>
<dbReference type="AlphaFoldDB" id="Q307D4"/>
<evidence type="ECO:0000313" key="2">
    <source>
        <dbReference type="EMBL" id="ABB51220.1"/>
    </source>
</evidence>
<dbReference type="EMBL" id="DQ239732">
    <property type="protein sequence ID" value="ABB51220.1"/>
    <property type="molecule type" value="Genomic_DNA"/>
</dbReference>
<proteinExistence type="predicted"/>
<feature type="region of interest" description="Disordered" evidence="1">
    <location>
        <begin position="1"/>
        <end position="35"/>
    </location>
</feature>
<reference evidence="2" key="1">
    <citation type="journal article" date="2006" name="Physiol. Genomics">
        <title>Genome-wide analysis of restriction-modification system in unicellular and filamentous cyanobacteria.</title>
        <authorList>
            <person name="Zhao F."/>
            <person name="Zhang X."/>
            <person name="Liang C."/>
            <person name="Wu J."/>
            <person name="Bao Q."/>
            <person name="Qin S."/>
        </authorList>
    </citation>
    <scope>NUCLEOTIDE SEQUENCE</scope>
</reference>
<feature type="compositionally biased region" description="Low complexity" evidence="1">
    <location>
        <begin position="21"/>
        <end position="34"/>
    </location>
</feature>
<evidence type="ECO:0000256" key="1">
    <source>
        <dbReference type="SAM" id="MobiDB-lite"/>
    </source>
</evidence>